<comment type="caution">
    <text evidence="9">The sequence shown here is derived from an EMBL/GenBank/DDBJ whole genome shotgun (WGS) entry which is preliminary data.</text>
</comment>
<feature type="transmembrane region" description="Helical" evidence="8">
    <location>
        <begin position="48"/>
        <end position="68"/>
    </location>
</feature>
<evidence type="ECO:0000256" key="7">
    <source>
        <dbReference type="ARBA" id="ARBA00023136"/>
    </source>
</evidence>
<evidence type="ECO:0000313" key="9">
    <source>
        <dbReference type="EMBL" id="KAJ2777969.1"/>
    </source>
</evidence>
<evidence type="ECO:0000256" key="3">
    <source>
        <dbReference type="ARBA" id="ARBA00020827"/>
    </source>
</evidence>
<organism evidence="9 10">
    <name type="scientific">Coemansia javaensis</name>
    <dbReference type="NCBI Taxonomy" id="2761396"/>
    <lineage>
        <taxon>Eukaryota</taxon>
        <taxon>Fungi</taxon>
        <taxon>Fungi incertae sedis</taxon>
        <taxon>Zoopagomycota</taxon>
        <taxon>Kickxellomycotina</taxon>
        <taxon>Kickxellomycetes</taxon>
        <taxon>Kickxellales</taxon>
        <taxon>Kickxellaceae</taxon>
        <taxon>Coemansia</taxon>
    </lineage>
</organism>
<evidence type="ECO:0000256" key="5">
    <source>
        <dbReference type="ARBA" id="ARBA00022824"/>
    </source>
</evidence>
<proteinExistence type="inferred from homology"/>
<evidence type="ECO:0000256" key="4">
    <source>
        <dbReference type="ARBA" id="ARBA00022692"/>
    </source>
</evidence>
<keyword evidence="5" id="KW-0256">Endoplasmic reticulum</keyword>
<evidence type="ECO:0000313" key="10">
    <source>
        <dbReference type="Proteomes" id="UP001140217"/>
    </source>
</evidence>
<keyword evidence="7 8" id="KW-0472">Membrane</keyword>
<dbReference type="Pfam" id="PF07019">
    <property type="entry name" value="EMC6"/>
    <property type="match status" value="1"/>
</dbReference>
<reference evidence="9" key="1">
    <citation type="submission" date="2022-07" db="EMBL/GenBank/DDBJ databases">
        <title>Phylogenomic reconstructions and comparative analyses of Kickxellomycotina fungi.</title>
        <authorList>
            <person name="Reynolds N.K."/>
            <person name="Stajich J.E."/>
            <person name="Barry K."/>
            <person name="Grigoriev I.V."/>
            <person name="Crous P."/>
            <person name="Smith M.E."/>
        </authorList>
    </citation>
    <scope>NUCLEOTIDE SEQUENCE</scope>
    <source>
        <strain evidence="9">NBRC 105414</strain>
    </source>
</reference>
<evidence type="ECO:0000256" key="1">
    <source>
        <dbReference type="ARBA" id="ARBA00004477"/>
    </source>
</evidence>
<name>A0A9W8LGF5_9FUNG</name>
<keyword evidence="4 8" id="KW-0812">Transmembrane</keyword>
<dbReference type="OrthoDB" id="16510at2759"/>
<dbReference type="AlphaFoldDB" id="A0A9W8LGF5"/>
<dbReference type="EMBL" id="JANBUL010000257">
    <property type="protein sequence ID" value="KAJ2777969.1"/>
    <property type="molecule type" value="Genomic_DNA"/>
</dbReference>
<dbReference type="GO" id="GO:0034975">
    <property type="term" value="P:protein folding in endoplasmic reticulum"/>
    <property type="evidence" value="ECO:0007669"/>
    <property type="project" value="TreeGrafter"/>
</dbReference>
<protein>
    <recommendedName>
        <fullName evidence="3">ER membrane protein complex subunit 6</fullName>
    </recommendedName>
</protein>
<comment type="similarity">
    <text evidence="2">Belongs to the EMC6 family.</text>
</comment>
<dbReference type="InterPro" id="IPR029008">
    <property type="entry name" value="EMC6-like"/>
</dbReference>
<dbReference type="InterPro" id="IPR008504">
    <property type="entry name" value="Emc6"/>
</dbReference>
<comment type="subcellular location">
    <subcellularLocation>
        <location evidence="1">Endoplasmic reticulum membrane</location>
        <topology evidence="1">Multi-pass membrane protein</topology>
    </subcellularLocation>
</comment>
<dbReference type="PANTHER" id="PTHR20994:SF0">
    <property type="entry name" value="ER MEMBRANE PROTEIN COMPLEX SUBUNIT 6"/>
    <property type="match status" value="1"/>
</dbReference>
<feature type="transmembrane region" description="Helical" evidence="8">
    <location>
        <begin position="89"/>
        <end position="111"/>
    </location>
</feature>
<dbReference type="GO" id="GO:0072546">
    <property type="term" value="C:EMC complex"/>
    <property type="evidence" value="ECO:0007669"/>
    <property type="project" value="InterPro"/>
</dbReference>
<gene>
    <name evidence="9" type="ORF">H4R18_004869</name>
</gene>
<dbReference type="PANTHER" id="PTHR20994">
    <property type="entry name" value="ER MEMBRANE PROTEIN COMPLEX SUBUNIT 6"/>
    <property type="match status" value="1"/>
</dbReference>
<keyword evidence="10" id="KW-1185">Reference proteome</keyword>
<sequence length="112" mass="12233">MARMADTSELYKYFEPTVQHNALALSNIHTLTSWGVGTAAGILGLTGWAGFAFFLASWAVISGLVLAVKCEGRPSVYFKSSLMDVAGTPLLNTLLSYVLVWTLMYALVYIYD</sequence>
<evidence type="ECO:0000256" key="8">
    <source>
        <dbReference type="SAM" id="Phobius"/>
    </source>
</evidence>
<dbReference type="Proteomes" id="UP001140217">
    <property type="component" value="Unassembled WGS sequence"/>
</dbReference>
<keyword evidence="6 8" id="KW-1133">Transmembrane helix</keyword>
<evidence type="ECO:0000256" key="2">
    <source>
        <dbReference type="ARBA" id="ARBA00009436"/>
    </source>
</evidence>
<evidence type="ECO:0000256" key="6">
    <source>
        <dbReference type="ARBA" id="ARBA00022989"/>
    </source>
</evidence>
<dbReference type="GO" id="GO:0000045">
    <property type="term" value="P:autophagosome assembly"/>
    <property type="evidence" value="ECO:0007669"/>
    <property type="project" value="TreeGrafter"/>
</dbReference>
<accession>A0A9W8LGF5</accession>